<name>A0ABR2WFG0_9FUNG</name>
<feature type="region of interest" description="Disordered" evidence="1">
    <location>
        <begin position="93"/>
        <end position="237"/>
    </location>
</feature>
<evidence type="ECO:0000313" key="4">
    <source>
        <dbReference type="Proteomes" id="UP001479436"/>
    </source>
</evidence>
<accession>A0ABR2WFG0</accession>
<reference evidence="3 4" key="1">
    <citation type="submission" date="2023-04" db="EMBL/GenBank/DDBJ databases">
        <title>Genome of Basidiobolus ranarum AG-B5.</title>
        <authorList>
            <person name="Stajich J.E."/>
            <person name="Carter-House D."/>
            <person name="Gryganskyi A."/>
        </authorList>
    </citation>
    <scope>NUCLEOTIDE SEQUENCE [LARGE SCALE GENOMIC DNA]</scope>
    <source>
        <strain evidence="3 4">AG-B5</strain>
    </source>
</reference>
<gene>
    <name evidence="3" type="ORF">K7432_016023</name>
</gene>
<dbReference type="EMBL" id="JASJQH010002414">
    <property type="protein sequence ID" value="KAK9760211.1"/>
    <property type="molecule type" value="Genomic_DNA"/>
</dbReference>
<organism evidence="3 4">
    <name type="scientific">Basidiobolus ranarum</name>
    <dbReference type="NCBI Taxonomy" id="34480"/>
    <lineage>
        <taxon>Eukaryota</taxon>
        <taxon>Fungi</taxon>
        <taxon>Fungi incertae sedis</taxon>
        <taxon>Zoopagomycota</taxon>
        <taxon>Entomophthoromycotina</taxon>
        <taxon>Basidiobolomycetes</taxon>
        <taxon>Basidiobolales</taxon>
        <taxon>Basidiobolaceae</taxon>
        <taxon>Basidiobolus</taxon>
    </lineage>
</organism>
<keyword evidence="2" id="KW-0732">Signal</keyword>
<dbReference type="Proteomes" id="UP001479436">
    <property type="component" value="Unassembled WGS sequence"/>
</dbReference>
<sequence>MKYTSAVAFLAILSATTALPAYDATKPSSSKYCTGLVEKLNTLGASLDIAVCVGKPEKSGYAATDLDKMSCQDLVTAVTALGIKVDAGICAKSDKKSSDYGNGASQPGKKGNTDPKSGSYSDKSSTSPNQPGKGSSGGGTYPSTNPGDKGSSMGHQSPVGGGSSDKYTAPAKNGSSNSYESPNKHGDSGVTPDGGNKGSKDNDSYKITTSGGDTGGSGKSSNNTGDYTKGSKPASQPSCNDICNSLSLLGVKVDASICLSKKNTGPTAPVLSVNSGCPTLIANAKLLGIVHVDVSVCH</sequence>
<feature type="chain" id="PRO_5045561994" evidence="2">
    <location>
        <begin position="19"/>
        <end position="298"/>
    </location>
</feature>
<feature type="signal peptide" evidence="2">
    <location>
        <begin position="1"/>
        <end position="18"/>
    </location>
</feature>
<evidence type="ECO:0000256" key="2">
    <source>
        <dbReference type="SAM" id="SignalP"/>
    </source>
</evidence>
<protein>
    <submittedName>
        <fullName evidence="3">Uncharacterized protein</fullName>
    </submittedName>
</protein>
<keyword evidence="4" id="KW-1185">Reference proteome</keyword>
<proteinExistence type="predicted"/>
<feature type="compositionally biased region" description="Low complexity" evidence="1">
    <location>
        <begin position="117"/>
        <end position="127"/>
    </location>
</feature>
<evidence type="ECO:0000256" key="1">
    <source>
        <dbReference type="SAM" id="MobiDB-lite"/>
    </source>
</evidence>
<evidence type="ECO:0000313" key="3">
    <source>
        <dbReference type="EMBL" id="KAK9760211.1"/>
    </source>
</evidence>
<comment type="caution">
    <text evidence="3">The sequence shown here is derived from an EMBL/GenBank/DDBJ whole genome shotgun (WGS) entry which is preliminary data.</text>
</comment>